<feature type="transmembrane region" description="Helical" evidence="1">
    <location>
        <begin position="15"/>
        <end position="39"/>
    </location>
</feature>
<protein>
    <submittedName>
        <fullName evidence="2">Uncharacterized protein</fullName>
    </submittedName>
</protein>
<sequence length="425" mass="43588">MNASSAHRSLQRSPWTLAALEAVTAWGLLAVAAFLLGLAQWFWMQGEDVRLSAVPGNAATLVAAAFGLPVALPSGTFSLFSPVLALLPALVLYRAARRTAEALTHNALRAGAALWPVPAAAGTLVAVSLLVLAGAGALAGAFTDPEPLTASRAAIVVVVAVTLGMAARLPHLGAAPTPREIVRGSLGDRLGEDLAATLGSGLRSARDIAAGVLLLAVVVTGGALWAGWAGVVEIQSAYEAGAAGVAAMTALQALFFTVPLAWATAWMTGAGFTVGEGTRYHLLDVTTGPLPAIPALAALPQGEQPWGWAGPVLLLVAGAVLAWRRLRGEPGRYWAVAALTVALFLGGAFWSLLGSGSLGPGRLAEVGSPFWLAGLTLAVPPGLGAVTVLAVHDRRTRIQDGWERLGSSAGERREQVREALRQKLG</sequence>
<keyword evidence="3" id="KW-1185">Reference proteome</keyword>
<evidence type="ECO:0000313" key="3">
    <source>
        <dbReference type="Proteomes" id="UP000616114"/>
    </source>
</evidence>
<feature type="transmembrane region" description="Helical" evidence="1">
    <location>
        <begin position="240"/>
        <end position="262"/>
    </location>
</feature>
<keyword evidence="1" id="KW-1133">Transmembrane helix</keyword>
<dbReference type="RefSeq" id="WP_188551020.1">
    <property type="nucleotide sequence ID" value="NZ_BMFY01000009.1"/>
</dbReference>
<keyword evidence="1" id="KW-0812">Transmembrane</keyword>
<reference evidence="2" key="2">
    <citation type="submission" date="2020-09" db="EMBL/GenBank/DDBJ databases">
        <authorList>
            <person name="Sun Q."/>
            <person name="Zhou Y."/>
        </authorList>
    </citation>
    <scope>NUCLEOTIDE SEQUENCE</scope>
    <source>
        <strain evidence="2">CGMCC 1.12785</strain>
    </source>
</reference>
<feature type="transmembrane region" description="Helical" evidence="1">
    <location>
        <begin position="208"/>
        <end position="228"/>
    </location>
</feature>
<evidence type="ECO:0000256" key="1">
    <source>
        <dbReference type="SAM" id="Phobius"/>
    </source>
</evidence>
<feature type="transmembrane region" description="Helical" evidence="1">
    <location>
        <begin position="117"/>
        <end position="142"/>
    </location>
</feature>
<dbReference type="Proteomes" id="UP000616114">
    <property type="component" value="Unassembled WGS sequence"/>
</dbReference>
<dbReference type="InterPro" id="IPR045931">
    <property type="entry name" value="DUF6350"/>
</dbReference>
<dbReference type="EMBL" id="BMFY01000009">
    <property type="protein sequence ID" value="GGA19173.1"/>
    <property type="molecule type" value="Genomic_DNA"/>
</dbReference>
<reference evidence="2" key="1">
    <citation type="journal article" date="2014" name="Int. J. Syst. Evol. Microbiol.">
        <title>Complete genome sequence of Corynebacterium casei LMG S-19264T (=DSM 44701T), isolated from a smear-ripened cheese.</title>
        <authorList>
            <consortium name="US DOE Joint Genome Institute (JGI-PGF)"/>
            <person name="Walter F."/>
            <person name="Albersmeier A."/>
            <person name="Kalinowski J."/>
            <person name="Ruckert C."/>
        </authorList>
    </citation>
    <scope>NUCLEOTIDE SEQUENCE</scope>
    <source>
        <strain evidence="2">CGMCC 1.12785</strain>
    </source>
</reference>
<organism evidence="2 3">
    <name type="scientific">Sediminivirga luteola</name>
    <dbReference type="NCBI Taxonomy" id="1774748"/>
    <lineage>
        <taxon>Bacteria</taxon>
        <taxon>Bacillati</taxon>
        <taxon>Actinomycetota</taxon>
        <taxon>Actinomycetes</taxon>
        <taxon>Micrococcales</taxon>
        <taxon>Brevibacteriaceae</taxon>
        <taxon>Sediminivirga</taxon>
    </lineage>
</organism>
<feature type="transmembrane region" description="Helical" evidence="1">
    <location>
        <begin position="370"/>
        <end position="391"/>
    </location>
</feature>
<evidence type="ECO:0000313" key="2">
    <source>
        <dbReference type="EMBL" id="GGA19173.1"/>
    </source>
</evidence>
<feature type="transmembrane region" description="Helical" evidence="1">
    <location>
        <begin position="333"/>
        <end position="350"/>
    </location>
</feature>
<proteinExistence type="predicted"/>
<dbReference type="AlphaFoldDB" id="A0A8J2TZ23"/>
<accession>A0A8J2TZ23</accession>
<comment type="caution">
    <text evidence="2">The sequence shown here is derived from an EMBL/GenBank/DDBJ whole genome shotgun (WGS) entry which is preliminary data.</text>
</comment>
<gene>
    <name evidence="2" type="ORF">GCM10011333_22920</name>
</gene>
<feature type="transmembrane region" description="Helical" evidence="1">
    <location>
        <begin position="148"/>
        <end position="169"/>
    </location>
</feature>
<feature type="transmembrane region" description="Helical" evidence="1">
    <location>
        <begin position="77"/>
        <end position="96"/>
    </location>
</feature>
<dbReference type="Pfam" id="PF19877">
    <property type="entry name" value="DUF6350"/>
    <property type="match status" value="1"/>
</dbReference>
<keyword evidence="1" id="KW-0472">Membrane</keyword>
<name>A0A8J2TZ23_9MICO</name>